<comment type="cofactor">
    <cofactor evidence="1">
        <name>FAD</name>
        <dbReference type="ChEBI" id="CHEBI:57692"/>
    </cofactor>
</comment>
<evidence type="ECO:0000256" key="4">
    <source>
        <dbReference type="ARBA" id="ARBA00022729"/>
    </source>
</evidence>
<dbReference type="GO" id="GO:0030328">
    <property type="term" value="P:prenylcysteine catabolic process"/>
    <property type="evidence" value="ECO:0007669"/>
    <property type="project" value="InterPro"/>
</dbReference>
<evidence type="ECO:0000256" key="2">
    <source>
        <dbReference type="ARBA" id="ARBA00009967"/>
    </source>
</evidence>
<name>A0A3N4KDM6_9PEZI</name>
<keyword evidence="6" id="KW-0560">Oxidoreductase</keyword>
<keyword evidence="3" id="KW-0285">Flavoprotein</keyword>
<dbReference type="Proteomes" id="UP000277580">
    <property type="component" value="Unassembled WGS sequence"/>
</dbReference>
<dbReference type="InterPro" id="IPR017046">
    <property type="entry name" value="Prenylcysteine_Oxase1"/>
</dbReference>
<dbReference type="Gene3D" id="3.90.660.20">
    <property type="entry name" value="Protoporphyrinogen oxidase, mitochondrial, domain 2"/>
    <property type="match status" value="1"/>
</dbReference>
<keyword evidence="5" id="KW-0274">FAD</keyword>
<dbReference type="PANTHER" id="PTHR15944:SF0">
    <property type="entry name" value="PRENYLCYSTEINE LYASE DOMAIN-CONTAINING PROTEIN"/>
    <property type="match status" value="1"/>
</dbReference>
<dbReference type="AlphaFoldDB" id="A0A3N4KDM6"/>
<proteinExistence type="inferred from homology"/>
<comment type="similarity">
    <text evidence="2">Belongs to the prenylcysteine oxidase family.</text>
</comment>
<dbReference type="PANTHER" id="PTHR15944">
    <property type="entry name" value="FARNESYLCYSTEINE LYASE"/>
    <property type="match status" value="1"/>
</dbReference>
<keyword evidence="7" id="KW-0325">Glycoprotein</keyword>
<evidence type="ECO:0000256" key="6">
    <source>
        <dbReference type="ARBA" id="ARBA00023002"/>
    </source>
</evidence>
<keyword evidence="4" id="KW-0732">Signal</keyword>
<gene>
    <name evidence="9" type="ORF">P167DRAFT_567857</name>
</gene>
<organism evidence="9 10">
    <name type="scientific">Morchella conica CCBAS932</name>
    <dbReference type="NCBI Taxonomy" id="1392247"/>
    <lineage>
        <taxon>Eukaryota</taxon>
        <taxon>Fungi</taxon>
        <taxon>Dikarya</taxon>
        <taxon>Ascomycota</taxon>
        <taxon>Pezizomycotina</taxon>
        <taxon>Pezizomycetes</taxon>
        <taxon>Pezizales</taxon>
        <taxon>Morchellaceae</taxon>
        <taxon>Morchella</taxon>
    </lineage>
</organism>
<dbReference type="InterPro" id="IPR036188">
    <property type="entry name" value="FAD/NAD-bd_sf"/>
</dbReference>
<sequence>MVQSRAGVVLATFTLASLTLFFYAFASSSPEAHNYHEQQPLGNEELSWQHTKRVAIIGAGSGGSSAAYYLRKYAGTQPVNITIFDTKNYIGGRSTTVNVYNDPTEPVELGASIFVSVNYNLMNAVEEFGLDISGFTEDRPGEENVDPLAVWDGSKFAFRQAYTEGKLQDWWSLAKLLWKYGPTAPMRTKKLMSSTVGKFLNMYEAPLFPFSSLSTVVEEAGLLEATSDTGEQYLVKNGINGKFPTDLIQASTRVNYGQNLGLIHGLETMVCMATDGAVSVRGGNWRIFSGMVDASKAEVRLGTRVSSVTRDPNGPNPKTWVLSSHGPSGEVVEEEYDDVILASPYQFSELTISPELKKTPDEIPYVTLHVTLFTSPNKLDPEFFGLPVGDRVPEAILTTLNETEQASERFTRGTSSDAVGSVGFFSISTLRSTVNFNLDPGSPSTDENTRKGRYEYLYKVFSPKEFTDAQLYEILGAKTAEEAKISWSYRKIWQAYPYLYPRVTFEDPIMDTGLWYTSGIESFISTMETSSLMGMNVAKLIANEWEKEAELKMKYHNENGL</sequence>
<dbReference type="SUPFAM" id="SSF51905">
    <property type="entry name" value="FAD/NAD(P)-binding domain"/>
    <property type="match status" value="1"/>
</dbReference>
<dbReference type="InterPro" id="IPR010795">
    <property type="entry name" value="Prenylcys_lyase"/>
</dbReference>
<evidence type="ECO:0000256" key="7">
    <source>
        <dbReference type="ARBA" id="ARBA00023180"/>
    </source>
</evidence>
<dbReference type="GO" id="GO:0001735">
    <property type="term" value="F:prenylcysteine oxidase activity"/>
    <property type="evidence" value="ECO:0007669"/>
    <property type="project" value="InterPro"/>
</dbReference>
<accession>A0A3N4KDM6</accession>
<dbReference type="GO" id="GO:0030327">
    <property type="term" value="P:prenylated protein catabolic process"/>
    <property type="evidence" value="ECO:0007669"/>
    <property type="project" value="TreeGrafter"/>
</dbReference>
<dbReference type="OrthoDB" id="437369at2759"/>
<evidence type="ECO:0000259" key="8">
    <source>
        <dbReference type="Pfam" id="PF07156"/>
    </source>
</evidence>
<reference evidence="9 10" key="1">
    <citation type="journal article" date="2018" name="Nat. Ecol. Evol.">
        <title>Pezizomycetes genomes reveal the molecular basis of ectomycorrhizal truffle lifestyle.</title>
        <authorList>
            <person name="Murat C."/>
            <person name="Payen T."/>
            <person name="Noel B."/>
            <person name="Kuo A."/>
            <person name="Morin E."/>
            <person name="Chen J."/>
            <person name="Kohler A."/>
            <person name="Krizsan K."/>
            <person name="Balestrini R."/>
            <person name="Da Silva C."/>
            <person name="Montanini B."/>
            <person name="Hainaut M."/>
            <person name="Levati E."/>
            <person name="Barry K.W."/>
            <person name="Belfiori B."/>
            <person name="Cichocki N."/>
            <person name="Clum A."/>
            <person name="Dockter R.B."/>
            <person name="Fauchery L."/>
            <person name="Guy J."/>
            <person name="Iotti M."/>
            <person name="Le Tacon F."/>
            <person name="Lindquist E.A."/>
            <person name="Lipzen A."/>
            <person name="Malagnac F."/>
            <person name="Mello A."/>
            <person name="Molinier V."/>
            <person name="Miyauchi S."/>
            <person name="Poulain J."/>
            <person name="Riccioni C."/>
            <person name="Rubini A."/>
            <person name="Sitrit Y."/>
            <person name="Splivallo R."/>
            <person name="Traeger S."/>
            <person name="Wang M."/>
            <person name="Zifcakova L."/>
            <person name="Wipf D."/>
            <person name="Zambonelli A."/>
            <person name="Paolocci F."/>
            <person name="Nowrousian M."/>
            <person name="Ottonello S."/>
            <person name="Baldrian P."/>
            <person name="Spatafora J.W."/>
            <person name="Henrissat B."/>
            <person name="Nagy L.G."/>
            <person name="Aury J.M."/>
            <person name="Wincker P."/>
            <person name="Grigoriev I.V."/>
            <person name="Bonfante P."/>
            <person name="Martin F.M."/>
        </authorList>
    </citation>
    <scope>NUCLEOTIDE SEQUENCE [LARGE SCALE GENOMIC DNA]</scope>
    <source>
        <strain evidence="9 10">CCBAS932</strain>
    </source>
</reference>
<dbReference type="PIRSF" id="PIRSF036292">
    <property type="entry name" value="Prenylcysteine_oxidase"/>
    <property type="match status" value="1"/>
</dbReference>
<evidence type="ECO:0000256" key="5">
    <source>
        <dbReference type="ARBA" id="ARBA00022827"/>
    </source>
</evidence>
<evidence type="ECO:0000256" key="1">
    <source>
        <dbReference type="ARBA" id="ARBA00001974"/>
    </source>
</evidence>
<evidence type="ECO:0000256" key="3">
    <source>
        <dbReference type="ARBA" id="ARBA00022630"/>
    </source>
</evidence>
<keyword evidence="10" id="KW-1185">Reference proteome</keyword>
<dbReference type="Gene3D" id="3.50.50.60">
    <property type="entry name" value="FAD/NAD(P)-binding domain"/>
    <property type="match status" value="2"/>
</dbReference>
<dbReference type="Pfam" id="PF13450">
    <property type="entry name" value="NAD_binding_8"/>
    <property type="match status" value="1"/>
</dbReference>
<evidence type="ECO:0000313" key="10">
    <source>
        <dbReference type="Proteomes" id="UP000277580"/>
    </source>
</evidence>
<dbReference type="Pfam" id="PF07156">
    <property type="entry name" value="Prenylcys_lyase"/>
    <property type="match status" value="1"/>
</dbReference>
<dbReference type="InParanoid" id="A0A3N4KDM6"/>
<evidence type="ECO:0000313" key="9">
    <source>
        <dbReference type="EMBL" id="RPB08623.1"/>
    </source>
</evidence>
<dbReference type="EMBL" id="ML119161">
    <property type="protein sequence ID" value="RPB08623.1"/>
    <property type="molecule type" value="Genomic_DNA"/>
</dbReference>
<feature type="domain" description="Prenylcysteine lyase" evidence="8">
    <location>
        <begin position="168"/>
        <end position="550"/>
    </location>
</feature>
<protein>
    <submittedName>
        <fullName evidence="9">Prenylcysteine oxidase</fullName>
    </submittedName>
</protein>